<dbReference type="GO" id="GO:0004553">
    <property type="term" value="F:hydrolase activity, hydrolyzing O-glycosyl compounds"/>
    <property type="evidence" value="ECO:0007669"/>
    <property type="project" value="UniProtKB-ARBA"/>
</dbReference>
<keyword evidence="1" id="KW-0732">Signal</keyword>
<dbReference type="Proteomes" id="UP000028933">
    <property type="component" value="Chromosome"/>
</dbReference>
<dbReference type="RefSeq" id="WP_024566376.1">
    <property type="nucleotide sequence ID" value="NZ_CP007547.1"/>
</dbReference>
<feature type="chain" id="PRO_5001718065" evidence="1">
    <location>
        <begin position="22"/>
        <end position="365"/>
    </location>
</feature>
<protein>
    <submittedName>
        <fullName evidence="3">Patatin-like protein</fullName>
    </submittedName>
</protein>
<evidence type="ECO:0000313" key="4">
    <source>
        <dbReference type="Proteomes" id="UP000028933"/>
    </source>
</evidence>
<dbReference type="AlphaFoldDB" id="A0A077EIN1"/>
<reference evidence="3" key="1">
    <citation type="journal article" date="2013" name="Lancet">
        <title>First case of E anophelis outbreak in an intensive-care unit.</title>
        <authorList>
            <person name="Teo J."/>
            <person name="Tan S.Y."/>
            <person name="Tay M."/>
            <person name="Ding Y."/>
            <person name="Kjelleberg S."/>
            <person name="Givskov M."/>
            <person name="Lin R.T."/>
            <person name="Yang L."/>
        </authorList>
    </citation>
    <scope>NUCLEOTIDE SEQUENCE [LARGE SCALE GENOMIC DNA]</scope>
    <source>
        <strain evidence="3">NUHP1</strain>
    </source>
</reference>
<accession>A0A077EIN1</accession>
<dbReference type="InterPro" id="IPR013320">
    <property type="entry name" value="ConA-like_dom_sf"/>
</dbReference>
<evidence type="ECO:0000256" key="1">
    <source>
        <dbReference type="SAM" id="SignalP"/>
    </source>
</evidence>
<evidence type="ECO:0000259" key="2">
    <source>
        <dbReference type="Pfam" id="PF08522"/>
    </source>
</evidence>
<gene>
    <name evidence="3" type="ORF">BD94_3547</name>
</gene>
<dbReference type="SUPFAM" id="SSF49899">
    <property type="entry name" value="Concanavalin A-like lectins/glucanases"/>
    <property type="match status" value="1"/>
</dbReference>
<dbReference type="Pfam" id="PF08522">
    <property type="entry name" value="BT_3987-like_N"/>
    <property type="match status" value="1"/>
</dbReference>
<dbReference type="KEGG" id="eao:BD94_3547"/>
<dbReference type="HOGENOM" id="CLU_050496_1_0_10"/>
<name>A0A077EIN1_9FLAO</name>
<dbReference type="Pfam" id="PF13385">
    <property type="entry name" value="Laminin_G_3"/>
    <property type="match status" value="1"/>
</dbReference>
<dbReference type="Gene3D" id="2.60.40.1740">
    <property type="entry name" value="hypothetical protein (bacova_03559)"/>
    <property type="match status" value="1"/>
</dbReference>
<reference evidence="3" key="2">
    <citation type="journal article" date="2015" name="Genome Biol. Evol.">
        <title>Complete Genome Sequence and Transcriptomic Analysis of the Novel Pathogen Elizabethkingia anophelis in Response to Oxidative Stress.</title>
        <authorList>
            <person name="Li Y."/>
            <person name="Liu Y."/>
            <person name="Chew S.C."/>
            <person name="Tay M."/>
            <person name="Salido M.M."/>
            <person name="Teo J."/>
            <person name="Lauro F.M."/>
            <person name="Givskov M."/>
            <person name="Yang L."/>
        </authorList>
    </citation>
    <scope>NUCLEOTIDE SEQUENCE</scope>
    <source>
        <strain evidence="3">NUHP1</strain>
    </source>
</reference>
<feature type="signal peptide" evidence="1">
    <location>
        <begin position="1"/>
        <end position="21"/>
    </location>
</feature>
<dbReference type="STRING" id="1338011.BD94_3547"/>
<evidence type="ECO:0000313" key="3">
    <source>
        <dbReference type="EMBL" id="AIL47322.1"/>
    </source>
</evidence>
<dbReference type="GO" id="GO:0005975">
    <property type="term" value="P:carbohydrate metabolic process"/>
    <property type="evidence" value="ECO:0007669"/>
    <property type="project" value="UniProtKB-ARBA"/>
</dbReference>
<proteinExistence type="predicted"/>
<dbReference type="Gene3D" id="2.60.120.200">
    <property type="match status" value="1"/>
</dbReference>
<sequence length="365" mass="41406">MKNLIKYICFIILLFSSYKCTDDEITTSPNAIYFEGTTGTNIANISIDKGGAQIPVTIRAAKPMDRDNSIKVQIDPKAIEQYNKENGSGYKILPSEYYTFNNNSFTIEKGKYISDVSPLSVKDISDLPEINKYALAITITQTEGNTRVMNSSKTYFILIDRVLYTSVAELTANFINTTYKKPYKGLRNWTMEWRAKIRDMNNNNQTLIYSYPTEVYTRLGDVVIQPNQLQIKIAGSQFSPQQNLAANRWYHFALVYNGSSVIWYIDGTPAMNSPLSASFDFADIGFGGNYGTKQVNEIRFWNIVRSPADIRNNMYAIDPLTPGLEGYWKCNDKTGNTIKDYSKNGNNMTADSDIKWIQNVRMPAE</sequence>
<dbReference type="InterPro" id="IPR013728">
    <property type="entry name" value="BT_3987-like_N"/>
</dbReference>
<feature type="domain" description="BT-3987-like N-terminal" evidence="2">
    <location>
        <begin position="30"/>
        <end position="145"/>
    </location>
</feature>
<dbReference type="eggNOG" id="ENOG5032VF0">
    <property type="taxonomic scope" value="Bacteria"/>
</dbReference>
<dbReference type="EMBL" id="CP007547">
    <property type="protein sequence ID" value="AIL47322.1"/>
    <property type="molecule type" value="Genomic_DNA"/>
</dbReference>
<organism evidence="3 4">
    <name type="scientific">Elizabethkingia anophelis NUHP1</name>
    <dbReference type="NCBI Taxonomy" id="1338011"/>
    <lineage>
        <taxon>Bacteria</taxon>
        <taxon>Pseudomonadati</taxon>
        <taxon>Bacteroidota</taxon>
        <taxon>Flavobacteriia</taxon>
        <taxon>Flavobacteriales</taxon>
        <taxon>Weeksellaceae</taxon>
        <taxon>Elizabethkingia</taxon>
    </lineage>
</organism>